<dbReference type="OrthoDB" id="347136at2759"/>
<dbReference type="Proteomes" id="UP000030750">
    <property type="component" value="Unassembled WGS sequence"/>
</dbReference>
<dbReference type="GO" id="GO:0003676">
    <property type="term" value="F:nucleic acid binding"/>
    <property type="evidence" value="ECO:0007669"/>
    <property type="project" value="InterPro"/>
</dbReference>
<evidence type="ECO:0000313" key="2">
    <source>
        <dbReference type="EMBL" id="CDJ51836.1"/>
    </source>
</evidence>
<dbReference type="AlphaFoldDB" id="U6LNT9"/>
<reference evidence="2" key="2">
    <citation type="submission" date="2013-10" db="EMBL/GenBank/DDBJ databases">
        <authorList>
            <person name="Aslett M."/>
        </authorList>
    </citation>
    <scope>NUCLEOTIDE SEQUENCE [LARGE SCALE GENOMIC DNA]</scope>
    <source>
        <strain evidence="2">Houghton</strain>
    </source>
</reference>
<evidence type="ECO:0000313" key="3">
    <source>
        <dbReference type="Proteomes" id="UP000030750"/>
    </source>
</evidence>
<organism evidence="2 3">
    <name type="scientific">Eimeria brunetti</name>
    <dbReference type="NCBI Taxonomy" id="51314"/>
    <lineage>
        <taxon>Eukaryota</taxon>
        <taxon>Sar</taxon>
        <taxon>Alveolata</taxon>
        <taxon>Apicomplexa</taxon>
        <taxon>Conoidasida</taxon>
        <taxon>Coccidia</taxon>
        <taxon>Eucoccidiorida</taxon>
        <taxon>Eimeriorina</taxon>
        <taxon>Eimeriidae</taxon>
        <taxon>Eimeria</taxon>
    </lineage>
</organism>
<dbReference type="InterPro" id="IPR035979">
    <property type="entry name" value="RBD_domain_sf"/>
</dbReference>
<dbReference type="CDD" id="cd00590">
    <property type="entry name" value="RRM_SF"/>
    <property type="match status" value="1"/>
</dbReference>
<reference evidence="2" key="1">
    <citation type="submission" date="2013-10" db="EMBL/GenBank/DDBJ databases">
        <title>Genomic analysis of the causative agents of coccidiosis in chickens.</title>
        <authorList>
            <person name="Reid A.J."/>
            <person name="Blake D."/>
            <person name="Billington K."/>
            <person name="Browne H."/>
            <person name="Dunn M."/>
            <person name="Hung S."/>
            <person name="Kawahara F."/>
            <person name="Miranda-Saavedra D."/>
            <person name="Mourier T."/>
            <person name="Nagra H."/>
            <person name="Otto T.D."/>
            <person name="Rawlings N."/>
            <person name="Sanchez A."/>
            <person name="Sanders M."/>
            <person name="Subramaniam C."/>
            <person name="Tay Y."/>
            <person name="Dear P."/>
            <person name="Doerig C."/>
            <person name="Gruber A."/>
            <person name="Parkinson J."/>
            <person name="Shirley M."/>
            <person name="Wan K.L."/>
            <person name="Berriman M."/>
            <person name="Tomley F."/>
            <person name="Pain A."/>
        </authorList>
    </citation>
    <scope>NUCLEOTIDE SEQUENCE [LARGE SCALE GENOMIC DNA]</scope>
    <source>
        <strain evidence="2">Houghton</strain>
    </source>
</reference>
<proteinExistence type="predicted"/>
<sequence>MRPVIPQTRADTSSRVTIKNIPLGVTEAQLKANLSVHGDIRIHLFVPATEYGPGWAWVTCEDPKEVEKMLACAAERREQQTHALREKHKQNAIKQSQKDGDAAAAAAATATAAAAAAANADTSADDAKSSECSEENSDS</sequence>
<evidence type="ECO:0000256" key="1">
    <source>
        <dbReference type="SAM" id="MobiDB-lite"/>
    </source>
</evidence>
<dbReference type="SUPFAM" id="SSF54928">
    <property type="entry name" value="RNA-binding domain, RBD"/>
    <property type="match status" value="1"/>
</dbReference>
<dbReference type="InterPro" id="IPR012677">
    <property type="entry name" value="Nucleotide-bd_a/b_plait_sf"/>
</dbReference>
<accession>U6LNT9</accession>
<dbReference type="Gene3D" id="3.30.70.330">
    <property type="match status" value="1"/>
</dbReference>
<dbReference type="EMBL" id="HG713024">
    <property type="protein sequence ID" value="CDJ51836.1"/>
    <property type="molecule type" value="Genomic_DNA"/>
</dbReference>
<feature type="region of interest" description="Disordered" evidence="1">
    <location>
        <begin position="79"/>
        <end position="139"/>
    </location>
</feature>
<name>U6LNT9_9EIME</name>
<keyword evidence="3" id="KW-1185">Reference proteome</keyword>
<gene>
    <name evidence="2" type="ORF">EBH_0002080</name>
</gene>
<evidence type="ECO:0008006" key="4">
    <source>
        <dbReference type="Google" id="ProtNLM"/>
    </source>
</evidence>
<feature type="compositionally biased region" description="Low complexity" evidence="1">
    <location>
        <begin position="102"/>
        <end position="122"/>
    </location>
</feature>
<protein>
    <recommendedName>
        <fullName evidence="4">RRM domain-containing protein</fullName>
    </recommendedName>
</protein>
<dbReference type="VEuPathDB" id="ToxoDB:EBH_0002080"/>